<feature type="compositionally biased region" description="Low complexity" evidence="3">
    <location>
        <begin position="1163"/>
        <end position="1174"/>
    </location>
</feature>
<dbReference type="InterPro" id="IPR045862">
    <property type="entry name" value="Trf4-like"/>
</dbReference>
<sequence>MDPRIGWSPPEQLGPAHQLWTRLWETHLIKMENLYLNNANPNLEQKTQEYIPLEFNTNNYDQRDHSSSRTNNIKYQDFRTRKKKDNKASTFGLNHSSNTQLLDNGHLTPWIPRGRNYSPGVIGLHEEIIDLYQYMLPRREEHYMRQDVVRRIEKVIKDLWPQAKFGFSKRKGKDESMEKTSKLAKQELEDTITEGEAGAHGHDAAAKEDEPMENFDSDSFTESDEVQEQNVQPSSSFSNQQRRGRPSKGKLSVKEVRYEKEKRSRTFQESWKIGRPWLTNDDDKIWCSYCVSNHKKIGKLGPHSIAFIEGCRTFKLPVILGHQESDLHKRCTAAALSQMTPPERKPLQKSFMKIEESETELMHAKFITAFKVAICNQPYTSFSGELELLERVGASKNLTTRFSSDKSCAEFIKYIAKDLRDNLATNIRKGFFFSILCDGCTDSASLEEEIVYVRYLTDENQPRTVFLCISSVEKPDAEHIFDHLCDSIKNYVGVDDLKGLIAFVADGASVNFGVRNGVYRRLCELMPETVGIHCLAHRFELAIRDGGKKSSVVQEFSDLCQLIYKLYKSSSVQKEALKTTCSTHNIAFNSPENVMGTRWISHRSRAVTVLKKLWKPLVVHSTQIVEGIGSKRAEILGKAKKINNTLTNLKIVIALPVVQEILEILQSISLALQESSYIMSCAQSRIKATLRLLKRFNVEEKVEESAKTVDLEEFEFKGETVRLGRGENIEKCKGAIVNDLTQFLKDSISTIEERFGDVLRDQDSVCENVQVFNVPIVKLTDIKTDVKVDISFNMVNGVKSAKLIMKYRDQYPTLQYLVMVLKQFLLQRDLNEVFTGGISSYCLILMVVSFLQLHPRIDATSKDANLGVLLIEFFELYGRHFNYLKTGIRIKDGGAYVPKEQIQKEMENGYRPSLLCIEDPLNPGNDIGRSSYGALNVRNAFEYAYLTLSNAALSANSDVFKGQQSLLSRIIRVTDEVVEYRQWIKETFGKAVEAAEDVVIEAASSPSPSPSPSASPSPSHSPNRDGPSKTYASVATQPPARPLVKEQLVRSNLSSLKEVEISDSGSSMCQSSSSPAASSSSSIASDTESDISVESPKSRPPAKSASVTIIRNSSMPTKSDASPSPRHSASQPTLTKKRDISSDSRRRRSASVTSNDSGRGSGRRTSVSSTVAASEAHSGTVLPKSATVAHSWTRTFRNQSAMGSGGGNQGNSGTGSGGGKKYKSCAKRRKNSNGQNSQRRDRDNNNPAEGGRR</sequence>
<dbReference type="SUPFAM" id="SSF81631">
    <property type="entry name" value="PAP/OAS1 substrate-binding domain"/>
    <property type="match status" value="1"/>
</dbReference>
<feature type="compositionally biased region" description="Polar residues" evidence="3">
    <location>
        <begin position="228"/>
        <end position="241"/>
    </location>
</feature>
<dbReference type="SUPFAM" id="SSF81301">
    <property type="entry name" value="Nucleotidyltransferase"/>
    <property type="match status" value="2"/>
</dbReference>
<dbReference type="GO" id="GO:1990817">
    <property type="term" value="F:poly(A) RNA polymerase activity"/>
    <property type="evidence" value="ECO:0007669"/>
    <property type="project" value="InterPro"/>
</dbReference>
<feature type="compositionally biased region" description="Basic residues" evidence="3">
    <location>
        <begin position="1220"/>
        <end position="1231"/>
    </location>
</feature>
<dbReference type="FunFam" id="1.10.1410.10:FF:000003">
    <property type="entry name" value="non-canonical poly(A) RNA polymerase PAPD7"/>
    <property type="match status" value="1"/>
</dbReference>
<dbReference type="GO" id="GO:0043634">
    <property type="term" value="P:polyadenylation-dependent ncRNA catabolic process"/>
    <property type="evidence" value="ECO:0007669"/>
    <property type="project" value="TreeGrafter"/>
</dbReference>
<evidence type="ECO:0000313" key="7">
    <source>
        <dbReference type="RefSeq" id="XP_013407419.1"/>
    </source>
</evidence>
<dbReference type="PANTHER" id="PTHR23092:SF15">
    <property type="entry name" value="INACTIVE NON-CANONICAL POLY(A) RNA POLYMERASE PROTEIN TRF4-2-RELATED"/>
    <property type="match status" value="1"/>
</dbReference>
<feature type="region of interest" description="Disordered" evidence="3">
    <location>
        <begin position="193"/>
        <end position="256"/>
    </location>
</feature>
<dbReference type="OrthoDB" id="273917at2759"/>
<dbReference type="InParanoid" id="A0A1S3JC09"/>
<evidence type="ECO:0000259" key="4">
    <source>
        <dbReference type="Pfam" id="PF03828"/>
    </source>
</evidence>
<feature type="compositionally biased region" description="Basic and acidic residues" evidence="3">
    <location>
        <begin position="1238"/>
        <end position="1253"/>
    </location>
</feature>
<gene>
    <name evidence="7" type="primary">LOC106171565</name>
</gene>
<dbReference type="Pfam" id="PF22600">
    <property type="entry name" value="MTPAP-like_central"/>
    <property type="match status" value="1"/>
</dbReference>
<evidence type="ECO:0000259" key="5">
    <source>
        <dbReference type="Pfam" id="PF22600"/>
    </source>
</evidence>
<feature type="compositionally biased region" description="Low complexity" evidence="3">
    <location>
        <begin position="1062"/>
        <end position="1092"/>
    </location>
</feature>
<dbReference type="InterPro" id="IPR012337">
    <property type="entry name" value="RNaseH-like_sf"/>
</dbReference>
<keyword evidence="1" id="KW-0479">Metal-binding</keyword>
<dbReference type="GO" id="GO:0031123">
    <property type="term" value="P:RNA 3'-end processing"/>
    <property type="evidence" value="ECO:0007669"/>
    <property type="project" value="TreeGrafter"/>
</dbReference>
<feature type="compositionally biased region" description="Polar residues" evidence="3">
    <location>
        <begin position="1107"/>
        <end position="1134"/>
    </location>
</feature>
<organism evidence="6 7">
    <name type="scientific">Lingula anatina</name>
    <name type="common">Brachiopod</name>
    <name type="synonym">Lingula unguis</name>
    <dbReference type="NCBI Taxonomy" id="7574"/>
    <lineage>
        <taxon>Eukaryota</taxon>
        <taxon>Metazoa</taxon>
        <taxon>Spiralia</taxon>
        <taxon>Lophotrochozoa</taxon>
        <taxon>Brachiopoda</taxon>
        <taxon>Linguliformea</taxon>
        <taxon>Lingulata</taxon>
        <taxon>Lingulida</taxon>
        <taxon>Linguloidea</taxon>
        <taxon>Lingulidae</taxon>
        <taxon>Lingula</taxon>
    </lineage>
</organism>
<name>A0A1S3JC09_LINAN</name>
<dbReference type="Gene3D" id="1.10.1410.10">
    <property type="match status" value="1"/>
</dbReference>
<dbReference type="GO" id="GO:0005730">
    <property type="term" value="C:nucleolus"/>
    <property type="evidence" value="ECO:0007669"/>
    <property type="project" value="TreeGrafter"/>
</dbReference>
<feature type="domain" description="Poly(A) RNA polymerase mitochondrial-like central palm" evidence="5">
    <location>
        <begin position="753"/>
        <end position="808"/>
    </location>
</feature>
<dbReference type="InterPro" id="IPR054708">
    <property type="entry name" value="MTPAP-like_central"/>
</dbReference>
<dbReference type="Pfam" id="PF03828">
    <property type="entry name" value="PAP_assoc"/>
    <property type="match status" value="1"/>
</dbReference>
<evidence type="ECO:0000256" key="3">
    <source>
        <dbReference type="SAM" id="MobiDB-lite"/>
    </source>
</evidence>
<dbReference type="STRING" id="7574.A0A1S3JC09"/>
<dbReference type="GO" id="GO:0031499">
    <property type="term" value="C:TRAMP complex"/>
    <property type="evidence" value="ECO:0007669"/>
    <property type="project" value="TreeGrafter"/>
</dbReference>
<dbReference type="Proteomes" id="UP000085678">
    <property type="component" value="Unplaced"/>
</dbReference>
<feature type="compositionally biased region" description="Gly residues" evidence="3">
    <location>
        <begin position="1203"/>
        <end position="1219"/>
    </location>
</feature>
<proteinExistence type="predicted"/>
<dbReference type="AlphaFoldDB" id="A0A1S3JC09"/>
<evidence type="ECO:0000256" key="1">
    <source>
        <dbReference type="ARBA" id="ARBA00022723"/>
    </source>
</evidence>
<evidence type="ECO:0000313" key="6">
    <source>
        <dbReference type="Proteomes" id="UP000085678"/>
    </source>
</evidence>
<feature type="compositionally biased region" description="Polar residues" evidence="3">
    <location>
        <begin position="1188"/>
        <end position="1202"/>
    </location>
</feature>
<evidence type="ECO:0000256" key="2">
    <source>
        <dbReference type="ARBA" id="ARBA00022842"/>
    </source>
</evidence>
<protein>
    <submittedName>
        <fullName evidence="7">Zinc finger protein 862</fullName>
    </submittedName>
</protein>
<feature type="region of interest" description="Disordered" evidence="3">
    <location>
        <begin position="1059"/>
        <end position="1253"/>
    </location>
</feature>
<dbReference type="CDD" id="cd05402">
    <property type="entry name" value="NT_PAP_TUTase"/>
    <property type="match status" value="1"/>
</dbReference>
<feature type="region of interest" description="Disordered" evidence="3">
    <location>
        <begin position="1002"/>
        <end position="1043"/>
    </location>
</feature>
<dbReference type="RefSeq" id="XP_013407419.1">
    <property type="nucleotide sequence ID" value="XM_013551965.1"/>
</dbReference>
<keyword evidence="2" id="KW-0460">Magnesium</keyword>
<dbReference type="PANTHER" id="PTHR23092">
    <property type="entry name" value="POLY(A) RNA POLYMERASE"/>
    <property type="match status" value="1"/>
</dbReference>
<feature type="domain" description="PAP-associated" evidence="4">
    <location>
        <begin position="865"/>
        <end position="925"/>
    </location>
</feature>
<feature type="compositionally biased region" description="Basic and acidic residues" evidence="3">
    <location>
        <begin position="197"/>
        <end position="209"/>
    </location>
</feature>
<feature type="compositionally biased region" description="Acidic residues" evidence="3">
    <location>
        <begin position="210"/>
        <end position="227"/>
    </location>
</feature>
<accession>A0A1S3JC09</accession>
<dbReference type="SUPFAM" id="SSF53098">
    <property type="entry name" value="Ribonuclease H-like"/>
    <property type="match status" value="1"/>
</dbReference>
<dbReference type="GeneID" id="106171565"/>
<dbReference type="KEGG" id="lak:106171565"/>
<keyword evidence="6" id="KW-1185">Reference proteome</keyword>
<dbReference type="InterPro" id="IPR002058">
    <property type="entry name" value="PAP_assoc"/>
</dbReference>
<dbReference type="GO" id="GO:0003729">
    <property type="term" value="F:mRNA binding"/>
    <property type="evidence" value="ECO:0007669"/>
    <property type="project" value="TreeGrafter"/>
</dbReference>
<reference evidence="7" key="1">
    <citation type="submission" date="2025-08" db="UniProtKB">
        <authorList>
            <consortium name="RefSeq"/>
        </authorList>
    </citation>
    <scope>IDENTIFICATION</scope>
    <source>
        <tissue evidence="7">Gonads</tissue>
    </source>
</reference>
<dbReference type="GO" id="GO:0046872">
    <property type="term" value="F:metal ion binding"/>
    <property type="evidence" value="ECO:0007669"/>
    <property type="project" value="UniProtKB-KW"/>
</dbReference>
<dbReference type="InterPro" id="IPR043519">
    <property type="entry name" value="NT_sf"/>
</dbReference>